<accession>A0A846MT44</accession>
<evidence type="ECO:0000313" key="2">
    <source>
        <dbReference type="EMBL" id="NIK74814.1"/>
    </source>
</evidence>
<feature type="chain" id="PRO_5032423249" evidence="1">
    <location>
        <begin position="20"/>
        <end position="499"/>
    </location>
</feature>
<dbReference type="AlphaFoldDB" id="A0A846MT44"/>
<dbReference type="Proteomes" id="UP000537126">
    <property type="component" value="Unassembled WGS sequence"/>
</dbReference>
<evidence type="ECO:0000256" key="1">
    <source>
        <dbReference type="SAM" id="SignalP"/>
    </source>
</evidence>
<sequence length="499" mass="58724">MKRLWFSCLFLFLGWALQAQEIEKETIYTLKEGEVLATSESNLHLYLSRLGYLAVIDNQREKNRRYIINRGIYGPFERRSIAPPILTDRHWCFTDTQKDSNVVIFDGYKIYKHPAGQRTFDVRVTDYLESYIIYNERLSEYSIRVNTQLQGPFPNLIDYYLSNYGDSWAVVFFENDGNRYEYYVQFSNSNVIGPFEEILQFVFLDINQWILMAKKFNTEPIVATGIDKLSMEETEELVERYSIITDKGDLGLFERRLVGDYDYEQYNRVAYTTHNYAVNVIKNQKIYYLVNGQLFGPYEDFVRQYDLGIKPDRFNYVVGAQQTLYFRGRKGFSSNVQYFKVSDSRNSVAIVKPNHDTGKDSLVINEKYYVGEFSSILNIQFIPDTEDFYFWSISETNFDSHQLHAYINGEVEYMGEYPILIDVFSGYPKVHFSPSKKHWAFVYRDLNTQEYKMVIDGIEYPAGILPQVVVYKDNNGAEYAAWLNIENNKLILNKLKFQN</sequence>
<reference evidence="2 3" key="1">
    <citation type="submission" date="2020-03" db="EMBL/GenBank/DDBJ databases">
        <title>Genomic Encyclopedia of Type Strains, Phase IV (KMG-IV): sequencing the most valuable type-strain genomes for metagenomic binning, comparative biology and taxonomic classification.</title>
        <authorList>
            <person name="Goeker M."/>
        </authorList>
    </citation>
    <scope>NUCLEOTIDE SEQUENCE [LARGE SCALE GENOMIC DNA]</scope>
    <source>
        <strain evidence="2 3">DSM 5718</strain>
    </source>
</reference>
<comment type="caution">
    <text evidence="2">The sequence shown here is derived from an EMBL/GenBank/DDBJ whole genome shotgun (WGS) entry which is preliminary data.</text>
</comment>
<proteinExistence type="predicted"/>
<gene>
    <name evidence="2" type="ORF">FHS56_002347</name>
</gene>
<dbReference type="RefSeq" id="WP_166920947.1">
    <property type="nucleotide sequence ID" value="NZ_JAASRN010000007.1"/>
</dbReference>
<dbReference type="EMBL" id="JAASRN010000007">
    <property type="protein sequence ID" value="NIK74814.1"/>
    <property type="molecule type" value="Genomic_DNA"/>
</dbReference>
<name>A0A846MT44_9BACT</name>
<keyword evidence="3" id="KW-1185">Reference proteome</keyword>
<organism evidence="2 3">
    <name type="scientific">Thermonema lapsum</name>
    <dbReference type="NCBI Taxonomy" id="28195"/>
    <lineage>
        <taxon>Bacteria</taxon>
        <taxon>Pseudomonadati</taxon>
        <taxon>Bacteroidota</taxon>
        <taxon>Cytophagia</taxon>
        <taxon>Cytophagales</taxon>
        <taxon>Thermonemataceae</taxon>
        <taxon>Thermonema</taxon>
    </lineage>
</organism>
<keyword evidence="1" id="KW-0732">Signal</keyword>
<feature type="signal peptide" evidence="1">
    <location>
        <begin position="1"/>
        <end position="19"/>
    </location>
</feature>
<evidence type="ECO:0000313" key="3">
    <source>
        <dbReference type="Proteomes" id="UP000537126"/>
    </source>
</evidence>
<protein>
    <submittedName>
        <fullName evidence="2">Uncharacterized protein</fullName>
    </submittedName>
</protein>